<gene>
    <name evidence="2" type="ordered locus">Desaci_4414</name>
</gene>
<name>I4DBT3_DESAJ</name>
<dbReference type="EMBL" id="CP003639">
    <property type="protein sequence ID" value="AFM43257.1"/>
    <property type="molecule type" value="Genomic_DNA"/>
</dbReference>
<keyword evidence="2" id="KW-0808">Transferase</keyword>
<dbReference type="OrthoDB" id="9797829at2"/>
<dbReference type="AlphaFoldDB" id="I4DBT3"/>
<dbReference type="Proteomes" id="UP000002892">
    <property type="component" value="Chromosome"/>
</dbReference>
<proteinExistence type="predicted"/>
<dbReference type="KEGG" id="dai:Desaci_4414"/>
<organism evidence="2 3">
    <name type="scientific">Desulfosporosinus acidiphilus (strain DSM 22704 / JCM 16185 / SJ4)</name>
    <dbReference type="NCBI Taxonomy" id="646529"/>
    <lineage>
        <taxon>Bacteria</taxon>
        <taxon>Bacillati</taxon>
        <taxon>Bacillota</taxon>
        <taxon>Clostridia</taxon>
        <taxon>Eubacteriales</taxon>
        <taxon>Desulfitobacteriaceae</taxon>
        <taxon>Desulfosporosinus</taxon>
    </lineage>
</organism>
<dbReference type="GO" id="GO:0016757">
    <property type="term" value="F:glycosyltransferase activity"/>
    <property type="evidence" value="ECO:0007669"/>
    <property type="project" value="InterPro"/>
</dbReference>
<dbReference type="eggNOG" id="COG0438">
    <property type="taxonomic scope" value="Bacteria"/>
</dbReference>
<dbReference type="Pfam" id="PF00534">
    <property type="entry name" value="Glycos_transf_1"/>
    <property type="match status" value="1"/>
</dbReference>
<accession>I4DBT3</accession>
<keyword evidence="3" id="KW-1185">Reference proteome</keyword>
<evidence type="ECO:0000313" key="2">
    <source>
        <dbReference type="EMBL" id="AFM43257.1"/>
    </source>
</evidence>
<feature type="domain" description="Glycosyl transferase family 1" evidence="1">
    <location>
        <begin position="210"/>
        <end position="371"/>
    </location>
</feature>
<reference evidence="2 3" key="1">
    <citation type="journal article" date="2012" name="J. Bacteriol.">
        <title>Complete genome sequences of Desulfosporosinus orientis DSM765T, Desulfosporosinus youngiae DSM17734T, Desulfosporosinus meridiei DSM13257T, and Desulfosporosinus acidiphilus DSM22704T.</title>
        <authorList>
            <person name="Pester M."/>
            <person name="Brambilla E."/>
            <person name="Alazard D."/>
            <person name="Rattei T."/>
            <person name="Weinmaier T."/>
            <person name="Han J."/>
            <person name="Lucas S."/>
            <person name="Lapidus A."/>
            <person name="Cheng J.F."/>
            <person name="Goodwin L."/>
            <person name="Pitluck S."/>
            <person name="Peters L."/>
            <person name="Ovchinnikova G."/>
            <person name="Teshima H."/>
            <person name="Detter J.C."/>
            <person name="Han C.S."/>
            <person name="Tapia R."/>
            <person name="Land M.L."/>
            <person name="Hauser L."/>
            <person name="Kyrpides N.C."/>
            <person name="Ivanova N.N."/>
            <person name="Pagani I."/>
            <person name="Huntmann M."/>
            <person name="Wei C.L."/>
            <person name="Davenport K.W."/>
            <person name="Daligault H."/>
            <person name="Chain P.S."/>
            <person name="Chen A."/>
            <person name="Mavromatis K."/>
            <person name="Markowitz V."/>
            <person name="Szeto E."/>
            <person name="Mikhailova N."/>
            <person name="Pati A."/>
            <person name="Wagner M."/>
            <person name="Woyke T."/>
            <person name="Ollivier B."/>
            <person name="Klenk H.P."/>
            <person name="Spring S."/>
            <person name="Loy A."/>
        </authorList>
    </citation>
    <scope>NUCLEOTIDE SEQUENCE [LARGE SCALE GENOMIC DNA]</scope>
    <source>
        <strain evidence="3">DSM 22704 / JCM 16185 / SJ4</strain>
    </source>
</reference>
<dbReference type="InterPro" id="IPR001296">
    <property type="entry name" value="Glyco_trans_1"/>
</dbReference>
<dbReference type="STRING" id="646529.Desaci_4414"/>
<dbReference type="SUPFAM" id="SSF53756">
    <property type="entry name" value="UDP-Glycosyltransferase/glycogen phosphorylase"/>
    <property type="match status" value="1"/>
</dbReference>
<dbReference type="CDD" id="cd03801">
    <property type="entry name" value="GT4_PimA-like"/>
    <property type="match status" value="1"/>
</dbReference>
<protein>
    <submittedName>
        <fullName evidence="2">Glycosyltransferase</fullName>
    </submittedName>
</protein>
<dbReference type="RefSeq" id="WP_014829241.1">
    <property type="nucleotide sequence ID" value="NC_018068.1"/>
</dbReference>
<dbReference type="PANTHER" id="PTHR12526">
    <property type="entry name" value="GLYCOSYLTRANSFERASE"/>
    <property type="match status" value="1"/>
</dbReference>
<evidence type="ECO:0000313" key="3">
    <source>
        <dbReference type="Proteomes" id="UP000002892"/>
    </source>
</evidence>
<sequence length="436" mass="50085">MKIAYFSPLNPLKSGISDYSEFLLSYLSRYSEIDLWVDGFKPNNSAISQYRIFDFKKHKNDRKRLIKYDAIIYNLGNNPEFHAGMYDVFLEYPGYVILHDFVLYYLITGYYLNYLKSNELYLSELYYNYGDNGIRAAKEVLTGDLPPLQYNKPGKLPLVRRVVENAKGIIVHSEYAKKMVLQTGICNPHVEHINQINYNNEINILDDEIKRVRAKYGVTDDEILVASFGYIAPTKRNYQVIKAINEIQTDQNLKVKYLMVGEGDYVDACLNEKIMKTGYISIHEFEKLIHCVDIVVNLRYPSMGETSATLLRAMTAGKACIVSDDAWFSELPDEVVVKVPIEEEFEKPALKKAIENLVRDKVGMQGLGSAAKEYVLQEHDPDLIAQKISSFISKDRLRSFTTKYLDTIADKLIQLGITEENGDYLKFLSKRIIKVL</sequence>
<dbReference type="Gene3D" id="3.40.50.2000">
    <property type="entry name" value="Glycogen Phosphorylase B"/>
    <property type="match status" value="2"/>
</dbReference>
<dbReference type="HOGENOM" id="CLU_043949_0_0_9"/>
<evidence type="ECO:0000259" key="1">
    <source>
        <dbReference type="Pfam" id="PF00534"/>
    </source>
</evidence>